<name>W7IMQ2_9PSEU</name>
<feature type="region of interest" description="Disordered" evidence="1">
    <location>
        <begin position="214"/>
        <end position="240"/>
    </location>
</feature>
<keyword evidence="2" id="KW-0812">Transmembrane</keyword>
<reference evidence="3 4" key="1">
    <citation type="journal article" date="2014" name="Genome Announc.">
        <title>Draft Genome Sequence of the Antitrypanosomally Active Sponge-Associated Bacterium Actinokineospora sp. Strain EG49.</title>
        <authorList>
            <person name="Harjes J."/>
            <person name="Ryu T."/>
            <person name="Abdelmohsen U.R."/>
            <person name="Moitinho-Silva L."/>
            <person name="Horn H."/>
            <person name="Ravasi T."/>
            <person name="Hentschel U."/>
        </authorList>
    </citation>
    <scope>NUCLEOTIDE SEQUENCE [LARGE SCALE GENOMIC DNA]</scope>
    <source>
        <strain evidence="3 4">EG49</strain>
    </source>
</reference>
<dbReference type="eggNOG" id="COG0671">
    <property type="taxonomic scope" value="Bacteria"/>
</dbReference>
<dbReference type="Proteomes" id="UP000019277">
    <property type="component" value="Unassembled WGS sequence"/>
</dbReference>
<comment type="caution">
    <text evidence="3">The sequence shown here is derived from an EMBL/GenBank/DDBJ whole genome shotgun (WGS) entry which is preliminary data.</text>
</comment>
<sequence>MERDRLLPRPLRGPAAAVAAVCFAAVLALGLPVAGQADAGAADAAVTGAVDRVFAGVPGVLEPLSYSTAPAAMVGLMVVLVVIALRLRRPRVALLAVAGPVFTAAVNTWVLKPLFDRTHDDYLAYPSGHTGTLVSILAVITLVGAGSAPAGARLRTALLSGVAGLVLTAVAAAAIVGLAYHYPSDTVGALFWAVGAVIVVAAGIDRLPVSARSAVRRPDGSTGSVAGRHPKWRGDHRVAP</sequence>
<keyword evidence="4" id="KW-1185">Reference proteome</keyword>
<dbReference type="InterPro" id="IPR036938">
    <property type="entry name" value="PAP2/HPO_sf"/>
</dbReference>
<proteinExistence type="predicted"/>
<evidence type="ECO:0000313" key="3">
    <source>
        <dbReference type="EMBL" id="EWC61658.1"/>
    </source>
</evidence>
<dbReference type="OrthoDB" id="4571073at2"/>
<feature type="transmembrane region" description="Helical" evidence="2">
    <location>
        <begin position="68"/>
        <end position="85"/>
    </location>
</feature>
<evidence type="ECO:0000256" key="1">
    <source>
        <dbReference type="SAM" id="MobiDB-lite"/>
    </source>
</evidence>
<feature type="transmembrane region" description="Helical" evidence="2">
    <location>
        <begin position="157"/>
        <end position="180"/>
    </location>
</feature>
<dbReference type="RefSeq" id="WP_052021182.1">
    <property type="nucleotide sequence ID" value="NZ_AYXG01000103.1"/>
</dbReference>
<evidence type="ECO:0000313" key="4">
    <source>
        <dbReference type="Proteomes" id="UP000019277"/>
    </source>
</evidence>
<feature type="transmembrane region" description="Helical" evidence="2">
    <location>
        <begin position="123"/>
        <end position="145"/>
    </location>
</feature>
<dbReference type="EMBL" id="AYXG01000103">
    <property type="protein sequence ID" value="EWC61658.1"/>
    <property type="molecule type" value="Genomic_DNA"/>
</dbReference>
<dbReference type="STRING" id="909613.UO65_3016"/>
<protein>
    <submittedName>
        <fullName evidence="3">Putative integral membrane protein</fullName>
    </submittedName>
</protein>
<accession>W7IMQ2</accession>
<keyword evidence="2" id="KW-1133">Transmembrane helix</keyword>
<organism evidence="3 4">
    <name type="scientific">Actinokineospora spheciospongiae</name>
    <dbReference type="NCBI Taxonomy" id="909613"/>
    <lineage>
        <taxon>Bacteria</taxon>
        <taxon>Bacillati</taxon>
        <taxon>Actinomycetota</taxon>
        <taxon>Actinomycetes</taxon>
        <taxon>Pseudonocardiales</taxon>
        <taxon>Pseudonocardiaceae</taxon>
        <taxon>Actinokineospora</taxon>
    </lineage>
</organism>
<gene>
    <name evidence="3" type="ORF">UO65_3016</name>
</gene>
<dbReference type="SUPFAM" id="SSF48317">
    <property type="entry name" value="Acid phosphatase/Vanadium-dependent haloperoxidase"/>
    <property type="match status" value="1"/>
</dbReference>
<dbReference type="AlphaFoldDB" id="W7IMQ2"/>
<evidence type="ECO:0000256" key="2">
    <source>
        <dbReference type="SAM" id="Phobius"/>
    </source>
</evidence>
<feature type="transmembrane region" description="Helical" evidence="2">
    <location>
        <begin position="92"/>
        <end position="111"/>
    </location>
</feature>
<feature type="transmembrane region" description="Helical" evidence="2">
    <location>
        <begin position="186"/>
        <end position="207"/>
    </location>
</feature>
<keyword evidence="2" id="KW-0472">Membrane</keyword>